<dbReference type="Gene3D" id="1.10.1200.10">
    <property type="entry name" value="ACP-like"/>
    <property type="match status" value="1"/>
</dbReference>
<dbReference type="GO" id="GO:0043041">
    <property type="term" value="P:amino acid activation for nonribosomal peptide biosynthetic process"/>
    <property type="evidence" value="ECO:0007669"/>
    <property type="project" value="TreeGrafter"/>
</dbReference>
<evidence type="ECO:0000259" key="6">
    <source>
        <dbReference type="PROSITE" id="PS50075"/>
    </source>
</evidence>
<dbReference type="Gene3D" id="3.40.50.12780">
    <property type="entry name" value="N-terminal domain of ligase-like"/>
    <property type="match status" value="1"/>
</dbReference>
<name>A0A1I6HPF2_9FIRM</name>
<evidence type="ECO:0000313" key="7">
    <source>
        <dbReference type="EMBL" id="SFR56150.1"/>
    </source>
</evidence>
<dbReference type="InterPro" id="IPR042099">
    <property type="entry name" value="ANL_N_sf"/>
</dbReference>
<comment type="cofactor">
    <cofactor evidence="1">
        <name>pantetheine 4'-phosphate</name>
        <dbReference type="ChEBI" id="CHEBI:47942"/>
    </cofactor>
</comment>
<dbReference type="GO" id="GO:0044550">
    <property type="term" value="P:secondary metabolite biosynthetic process"/>
    <property type="evidence" value="ECO:0007669"/>
    <property type="project" value="TreeGrafter"/>
</dbReference>
<dbReference type="PANTHER" id="PTHR45527">
    <property type="entry name" value="NONRIBOSOMAL PEPTIDE SYNTHETASE"/>
    <property type="match status" value="1"/>
</dbReference>
<keyword evidence="5" id="KW-0436">Ligase</keyword>
<dbReference type="Proteomes" id="UP000199659">
    <property type="component" value="Unassembled WGS sequence"/>
</dbReference>
<dbReference type="SUPFAM" id="SSF52777">
    <property type="entry name" value="CoA-dependent acyltransferases"/>
    <property type="match status" value="2"/>
</dbReference>
<dbReference type="Pfam" id="PF00550">
    <property type="entry name" value="PP-binding"/>
    <property type="match status" value="1"/>
</dbReference>
<evidence type="ECO:0000256" key="3">
    <source>
        <dbReference type="ARBA" id="ARBA00022450"/>
    </source>
</evidence>
<dbReference type="AlphaFoldDB" id="A0A1I6HPF2"/>
<dbReference type="Pfam" id="PF13193">
    <property type="entry name" value="AMP-binding_C"/>
    <property type="match status" value="1"/>
</dbReference>
<keyword evidence="3" id="KW-0596">Phosphopantetheine</keyword>
<dbReference type="InterPro" id="IPR057737">
    <property type="entry name" value="Condensation_MtbB-like"/>
</dbReference>
<gene>
    <name evidence="7" type="ORF">SAMN05661086_00134</name>
</gene>
<dbReference type="GO" id="GO:0031177">
    <property type="term" value="F:phosphopantetheine binding"/>
    <property type="evidence" value="ECO:0007669"/>
    <property type="project" value="TreeGrafter"/>
</dbReference>
<comment type="pathway">
    <text evidence="2">Siderophore biosynthesis.</text>
</comment>
<dbReference type="SUPFAM" id="SSF56801">
    <property type="entry name" value="Acetyl-CoA synthetase-like"/>
    <property type="match status" value="1"/>
</dbReference>
<proteinExistence type="predicted"/>
<dbReference type="NCBIfam" id="TIGR01733">
    <property type="entry name" value="AA-adenyl-dom"/>
    <property type="match status" value="1"/>
</dbReference>
<dbReference type="InterPro" id="IPR036736">
    <property type="entry name" value="ACP-like_sf"/>
</dbReference>
<dbReference type="GO" id="GO:0016874">
    <property type="term" value="F:ligase activity"/>
    <property type="evidence" value="ECO:0007669"/>
    <property type="project" value="UniProtKB-KW"/>
</dbReference>
<dbReference type="InterPro" id="IPR010071">
    <property type="entry name" value="AA_adenyl_dom"/>
</dbReference>
<dbReference type="PROSITE" id="PS50075">
    <property type="entry name" value="CARRIER"/>
    <property type="match status" value="1"/>
</dbReference>
<dbReference type="InterPro" id="IPR045851">
    <property type="entry name" value="AMP-bd_C_sf"/>
</dbReference>
<accession>A0A1I6HPF2</accession>
<dbReference type="Gene3D" id="3.30.559.30">
    <property type="entry name" value="Nonribosomal peptide synthetase, condensation domain"/>
    <property type="match status" value="1"/>
</dbReference>
<evidence type="ECO:0000313" key="8">
    <source>
        <dbReference type="Proteomes" id="UP000199659"/>
    </source>
</evidence>
<dbReference type="FunFam" id="3.30.300.30:FF:000010">
    <property type="entry name" value="Enterobactin synthetase component F"/>
    <property type="match status" value="1"/>
</dbReference>
<evidence type="ECO:0000256" key="1">
    <source>
        <dbReference type="ARBA" id="ARBA00001957"/>
    </source>
</evidence>
<dbReference type="Pfam" id="PF00668">
    <property type="entry name" value="Condensation"/>
    <property type="match status" value="1"/>
</dbReference>
<dbReference type="InterPro" id="IPR025110">
    <property type="entry name" value="AMP-bd_C"/>
</dbReference>
<dbReference type="InterPro" id="IPR023213">
    <property type="entry name" value="CAT-like_dom_sf"/>
</dbReference>
<dbReference type="GO" id="GO:0005737">
    <property type="term" value="C:cytoplasm"/>
    <property type="evidence" value="ECO:0007669"/>
    <property type="project" value="TreeGrafter"/>
</dbReference>
<keyword evidence="4" id="KW-0597">Phosphoprotein</keyword>
<protein>
    <submittedName>
        <fullName evidence="7">Amino acid adenylation domain-containing protein</fullName>
    </submittedName>
</protein>
<evidence type="ECO:0000256" key="2">
    <source>
        <dbReference type="ARBA" id="ARBA00004924"/>
    </source>
</evidence>
<dbReference type="CDD" id="cd12114">
    <property type="entry name" value="A_NRPS_TlmIV_like"/>
    <property type="match status" value="1"/>
</dbReference>
<dbReference type="InterPro" id="IPR009081">
    <property type="entry name" value="PP-bd_ACP"/>
</dbReference>
<dbReference type="CDD" id="cd19535">
    <property type="entry name" value="Cyc_NRPS"/>
    <property type="match status" value="1"/>
</dbReference>
<dbReference type="Pfam" id="PF00501">
    <property type="entry name" value="AMP-binding"/>
    <property type="match status" value="1"/>
</dbReference>
<reference evidence="7 8" key="1">
    <citation type="submission" date="2016-10" db="EMBL/GenBank/DDBJ databases">
        <authorList>
            <person name="de Groot N.N."/>
        </authorList>
    </citation>
    <scope>NUCLEOTIDE SEQUENCE [LARGE SCALE GENOMIC DNA]</scope>
    <source>
        <strain evidence="7 8">743A</strain>
    </source>
</reference>
<dbReference type="InterPro" id="IPR001242">
    <property type="entry name" value="Condensation_dom"/>
</dbReference>
<evidence type="ECO:0000256" key="5">
    <source>
        <dbReference type="ARBA" id="ARBA00022598"/>
    </source>
</evidence>
<dbReference type="InterPro" id="IPR000873">
    <property type="entry name" value="AMP-dep_synth/lig_dom"/>
</dbReference>
<organism evidence="7 8">
    <name type="scientific">Anaeromicropila populeti</name>
    <dbReference type="NCBI Taxonomy" id="37658"/>
    <lineage>
        <taxon>Bacteria</taxon>
        <taxon>Bacillati</taxon>
        <taxon>Bacillota</taxon>
        <taxon>Clostridia</taxon>
        <taxon>Lachnospirales</taxon>
        <taxon>Lachnospiraceae</taxon>
        <taxon>Anaeromicropila</taxon>
    </lineage>
</organism>
<feature type="domain" description="Carrier" evidence="6">
    <location>
        <begin position="971"/>
        <end position="1044"/>
    </location>
</feature>
<evidence type="ECO:0000256" key="4">
    <source>
        <dbReference type="ARBA" id="ARBA00022553"/>
    </source>
</evidence>
<dbReference type="Gene3D" id="3.30.300.30">
    <property type="match status" value="1"/>
</dbReference>
<dbReference type="STRING" id="37658.SAMN05661086_00134"/>
<keyword evidence="8" id="KW-1185">Reference proteome</keyword>
<dbReference type="GO" id="GO:0008610">
    <property type="term" value="P:lipid biosynthetic process"/>
    <property type="evidence" value="ECO:0007669"/>
    <property type="project" value="UniProtKB-ARBA"/>
</dbReference>
<dbReference type="Gene3D" id="3.30.559.10">
    <property type="entry name" value="Chloramphenicol acetyltransferase-like domain"/>
    <property type="match status" value="1"/>
</dbReference>
<dbReference type="PANTHER" id="PTHR45527:SF10">
    <property type="entry name" value="PYOCHELIN SYNTHASE PCHF"/>
    <property type="match status" value="1"/>
</dbReference>
<dbReference type="EMBL" id="FOYZ01000001">
    <property type="protein sequence ID" value="SFR56150.1"/>
    <property type="molecule type" value="Genomic_DNA"/>
</dbReference>
<dbReference type="FunFam" id="3.30.559.10:FF:000023">
    <property type="entry name" value="Non-ribosomal peptide synthetase"/>
    <property type="match status" value="1"/>
</dbReference>
<dbReference type="SUPFAM" id="SSF47336">
    <property type="entry name" value="ACP-like"/>
    <property type="match status" value="1"/>
</dbReference>
<sequence>MNDSLKKETEEQAFELSNVQLAYLMGREKKFELGGTSAHYYIELESEVNLEKFNRAINLFVQKHPTVRSVILENGKQQILKQVPYYEMEVEDLTLLSSLEQEKNILRERERMSHHIFDTKTWPLFEVKGFKVSEQKNYLFIGLDLLIADATSVNLMAEELRYFCDCDDDSIEDFSSEYTFQNFRNDCEELKNTVQYQNDKDYWMSKVDDFPLAPVLPVKQNLSDVKKPHFNRISKVMEKDYWNKIKEKCKEHDVRPTVVFCTAYAKLLAFWSNQPKLAINLTIANRYPFHDSVKNMVGDFTSIAPIDIDLQQGDYFWDIAKQVQNTLKECQEHNYYDGGDFVREFSKAHGLEKRAVMPIVLTSMMFGDHLLKWSRLGEVKFNITQTSQVYLDNQISREGDCVRIVWDYVEQLFEEEYIHRLFDQYIQLLNQVVVEENVTLSISKEDQELVQMYNSTAKEIQIGTLHSLFQKQALVFPDHIAVICENEQLTYKDLDQKSNQVANYLREQGIAQKNYVGIIATRRIETIVNIMGVLKAGAAYIPIEPSQPLERRNYILEDAGSQVCLDYNSYENLNINGYSTEPLEDKSTLEDVAYAIYTSGSTGKPKGVVISHSAAANTIMDINERFQVNETDRIIGLSSMCFDLSVYDIFGALSVGAALVMVPDQKDVSSIKNILEEYNITIWNSVPVIMDMLITHMKSCQEDEAGDYIQNMNSKNVMVNLDYNDTLRLVLLSGDWIPLNLPEKIQEKFISTEVISLGGATEAAIWSIYYPIHKVESEWRSIPYGMPLANQTFYVLDYKQQLCPVGVQGELYIGGKGVALEYLNDSEKTKNAFVQHTELGRLYKTGDYGKLHRNGTIEFLGRKDQQVKIRGHRIELGEIEKNILRDTRIANTIVVDRTDANNKKHLCAYIVSEEKIETDEMTKLLEQYLPDYMIPSHFVNIESIPLTANGKVNKKALPEINIKTTVHKCLEGRNETEKCILQIWREVLKMPELGICDDFFEMGGDSLNAMMIYAKMNHYFVVNFNSIYEYKTVEALSRHIRFKEAVDLKALIG</sequence>